<accession>A0ABS1YA98</accession>
<evidence type="ECO:0000313" key="3">
    <source>
        <dbReference type="Proteomes" id="UP000622245"/>
    </source>
</evidence>
<dbReference type="InterPro" id="IPR011010">
    <property type="entry name" value="DNA_brk_join_enz"/>
</dbReference>
<reference evidence="2 3" key="1">
    <citation type="submission" date="2021-01" db="EMBL/GenBank/DDBJ databases">
        <title>Draft genome sequence of Micromonospora sp. strain STR1s_6.</title>
        <authorList>
            <person name="Karlyshev A."/>
            <person name="Jawad R."/>
        </authorList>
    </citation>
    <scope>NUCLEOTIDE SEQUENCE [LARGE SCALE GENOMIC DNA]</scope>
    <source>
        <strain evidence="2 3">STR1S-6</strain>
    </source>
</reference>
<proteinExistence type="predicted"/>
<evidence type="ECO:0008006" key="4">
    <source>
        <dbReference type="Google" id="ProtNLM"/>
    </source>
</evidence>
<keyword evidence="3" id="KW-1185">Reference proteome</keyword>
<dbReference type="SUPFAM" id="SSF56349">
    <property type="entry name" value="DNA breaking-rejoining enzymes"/>
    <property type="match status" value="1"/>
</dbReference>
<comment type="caution">
    <text evidence="2">The sequence shown here is derived from an EMBL/GenBank/DDBJ whole genome shotgun (WGS) entry which is preliminary data.</text>
</comment>
<name>A0ABS1YA98_9ACTN</name>
<gene>
    <name evidence="2" type="ORF">JM949_01895</name>
</gene>
<dbReference type="RefSeq" id="WP_203146728.1">
    <property type="nucleotide sequence ID" value="NZ_JAEVHL010000004.1"/>
</dbReference>
<organism evidence="2 3">
    <name type="scientific">Micromonospora tarensis</name>
    <dbReference type="NCBI Taxonomy" id="2806100"/>
    <lineage>
        <taxon>Bacteria</taxon>
        <taxon>Bacillati</taxon>
        <taxon>Actinomycetota</taxon>
        <taxon>Actinomycetes</taxon>
        <taxon>Micromonosporales</taxon>
        <taxon>Micromonosporaceae</taxon>
        <taxon>Micromonospora</taxon>
    </lineage>
</organism>
<dbReference type="EMBL" id="JAEVHL010000004">
    <property type="protein sequence ID" value="MBM0274303.1"/>
    <property type="molecule type" value="Genomic_DNA"/>
</dbReference>
<dbReference type="Gene3D" id="1.10.443.10">
    <property type="entry name" value="Intergrase catalytic core"/>
    <property type="match status" value="1"/>
</dbReference>
<sequence length="166" mass="18181">MPSPTHQQAAAIVTEASNDPGWGLFVWLALTTGAGPAQLCDLRWTHVDLDAGTLTIRRHPVALDPRTVPLLRAYLAHCAAQAAILGIDRHPEAYVFSPFPDGGTATEPAAVTDRYARTCASLGWIHRLDELPHYSVTDLVAAGVDIRAFTWRLQRGLSRIQRRPRA</sequence>
<dbReference type="InterPro" id="IPR013762">
    <property type="entry name" value="Integrase-like_cat_sf"/>
</dbReference>
<keyword evidence="1" id="KW-0233">DNA recombination</keyword>
<dbReference type="Proteomes" id="UP000622245">
    <property type="component" value="Unassembled WGS sequence"/>
</dbReference>
<evidence type="ECO:0000313" key="2">
    <source>
        <dbReference type="EMBL" id="MBM0274303.1"/>
    </source>
</evidence>
<evidence type="ECO:0000256" key="1">
    <source>
        <dbReference type="ARBA" id="ARBA00023172"/>
    </source>
</evidence>
<protein>
    <recommendedName>
        <fullName evidence="4">Phage integrase family protein</fullName>
    </recommendedName>
</protein>